<organism evidence="2">
    <name type="scientific">marine metagenome</name>
    <dbReference type="NCBI Taxonomy" id="408172"/>
    <lineage>
        <taxon>unclassified sequences</taxon>
        <taxon>metagenomes</taxon>
        <taxon>ecological metagenomes</taxon>
    </lineage>
</organism>
<keyword evidence="1" id="KW-0808">Transferase</keyword>
<dbReference type="InterPro" id="IPR027417">
    <property type="entry name" value="P-loop_NTPase"/>
</dbReference>
<dbReference type="PANTHER" id="PTHR12788">
    <property type="entry name" value="PROTEIN-TYROSINE SULFOTRANSFERASE 2"/>
    <property type="match status" value="1"/>
</dbReference>
<gene>
    <name evidence="2" type="ORF">METZ01_LOCUS77309</name>
</gene>
<dbReference type="GO" id="GO:0008476">
    <property type="term" value="F:protein-tyrosine sulfotransferase activity"/>
    <property type="evidence" value="ECO:0007669"/>
    <property type="project" value="InterPro"/>
</dbReference>
<dbReference type="InterPro" id="IPR026634">
    <property type="entry name" value="TPST-like"/>
</dbReference>
<evidence type="ECO:0000313" key="2">
    <source>
        <dbReference type="EMBL" id="SVA24455.1"/>
    </source>
</evidence>
<dbReference type="PANTHER" id="PTHR12788:SF10">
    <property type="entry name" value="PROTEIN-TYROSINE SULFOTRANSFERASE"/>
    <property type="match status" value="1"/>
</dbReference>
<proteinExistence type="predicted"/>
<dbReference type="SUPFAM" id="SSF52540">
    <property type="entry name" value="P-loop containing nucleoside triphosphate hydrolases"/>
    <property type="match status" value="1"/>
</dbReference>
<dbReference type="GO" id="GO:0005794">
    <property type="term" value="C:Golgi apparatus"/>
    <property type="evidence" value="ECO:0007669"/>
    <property type="project" value="UniProtKB-ARBA"/>
</dbReference>
<evidence type="ECO:0000256" key="1">
    <source>
        <dbReference type="ARBA" id="ARBA00022679"/>
    </source>
</evidence>
<dbReference type="Pfam" id="PF13469">
    <property type="entry name" value="Sulfotransfer_3"/>
    <property type="match status" value="1"/>
</dbReference>
<dbReference type="EMBL" id="UINC01005933">
    <property type="protein sequence ID" value="SVA24455.1"/>
    <property type="molecule type" value="Genomic_DNA"/>
</dbReference>
<sequence>MLTHTQRRLINSLIGSFENALIEPFLDLQSVNINPIFLVGPPRSGTTVIYRWFIYYLNEKIAYLTRLADMYPDGAFLLNWIGLKIYGEMVDIQSPHIYGQINGFTAPAEGNRIWPWCEDSLEGIEKFRSRYLFNRTDYYKVKRITPSVYYFLNKVIRKQCLLMKSELFINKSVHNTTRIAELKQLFPTAKFIGIIRDGRSVTKSLITARRDIQGNKKKWWGVKPSNWEDIHLLPPHLSCGKQWEGLLNDMENQFGQLSKSDYIFIRYEDFLSRPYDELERIYKYYKLKYKFSSDQIGNLKQPKDYNYFFSEYQLNELNESISKKLFKWGYK</sequence>
<dbReference type="Gene3D" id="3.40.50.300">
    <property type="entry name" value="P-loop containing nucleotide triphosphate hydrolases"/>
    <property type="match status" value="1"/>
</dbReference>
<reference evidence="2" key="1">
    <citation type="submission" date="2018-05" db="EMBL/GenBank/DDBJ databases">
        <authorList>
            <person name="Lanie J.A."/>
            <person name="Ng W.-L."/>
            <person name="Kazmierczak K.M."/>
            <person name="Andrzejewski T.M."/>
            <person name="Davidsen T.M."/>
            <person name="Wayne K.J."/>
            <person name="Tettelin H."/>
            <person name="Glass J.I."/>
            <person name="Rusch D."/>
            <person name="Podicherti R."/>
            <person name="Tsui H.-C.T."/>
            <person name="Winkler M.E."/>
        </authorList>
    </citation>
    <scope>NUCLEOTIDE SEQUENCE</scope>
</reference>
<protein>
    <recommendedName>
        <fullName evidence="3">Sulfotransferase domain-containing protein</fullName>
    </recommendedName>
</protein>
<name>A0A381U893_9ZZZZ</name>
<evidence type="ECO:0008006" key="3">
    <source>
        <dbReference type="Google" id="ProtNLM"/>
    </source>
</evidence>
<accession>A0A381U893</accession>
<dbReference type="AlphaFoldDB" id="A0A381U893"/>